<reference evidence="2" key="1">
    <citation type="journal article" date="2019" name="Int. J. Syst. Evol. Microbiol.">
        <title>The Global Catalogue of Microorganisms (GCM) 10K type strain sequencing project: providing services to taxonomists for standard genome sequencing and annotation.</title>
        <authorList>
            <consortium name="The Broad Institute Genomics Platform"/>
            <consortium name="The Broad Institute Genome Sequencing Center for Infectious Disease"/>
            <person name="Wu L."/>
            <person name="Ma J."/>
        </authorList>
    </citation>
    <scope>NUCLEOTIDE SEQUENCE [LARGE SCALE GENOMIC DNA]</scope>
    <source>
        <strain evidence="2">JCM 4816</strain>
    </source>
</reference>
<keyword evidence="2" id="KW-1185">Reference proteome</keyword>
<dbReference type="RefSeq" id="WP_380582592.1">
    <property type="nucleotide sequence ID" value="NZ_JBHSQJ010000043.1"/>
</dbReference>
<dbReference type="Proteomes" id="UP001596174">
    <property type="component" value="Unassembled WGS sequence"/>
</dbReference>
<gene>
    <name evidence="1" type="ORF">ACFP3V_11285</name>
</gene>
<evidence type="ECO:0000313" key="1">
    <source>
        <dbReference type="EMBL" id="MFC5907800.1"/>
    </source>
</evidence>
<sequence length="64" mass="6568">MSPLDSTATVSYGAWTLGACSPGSPGRARRSPSPGVLLLATPLLLPRRDAAPAEVPQEPVASLR</sequence>
<proteinExistence type="predicted"/>
<accession>A0ABW1FZ56</accession>
<name>A0ABW1FZ56_9ACTN</name>
<dbReference type="EMBL" id="JBHSQJ010000043">
    <property type="protein sequence ID" value="MFC5907800.1"/>
    <property type="molecule type" value="Genomic_DNA"/>
</dbReference>
<evidence type="ECO:0000313" key="2">
    <source>
        <dbReference type="Proteomes" id="UP001596174"/>
    </source>
</evidence>
<protein>
    <submittedName>
        <fullName evidence="1">Uncharacterized protein</fullName>
    </submittedName>
</protein>
<organism evidence="1 2">
    <name type="scientific">Streptacidiphilus monticola</name>
    <dbReference type="NCBI Taxonomy" id="2161674"/>
    <lineage>
        <taxon>Bacteria</taxon>
        <taxon>Bacillati</taxon>
        <taxon>Actinomycetota</taxon>
        <taxon>Actinomycetes</taxon>
        <taxon>Kitasatosporales</taxon>
        <taxon>Streptomycetaceae</taxon>
        <taxon>Streptacidiphilus</taxon>
    </lineage>
</organism>
<comment type="caution">
    <text evidence="1">The sequence shown here is derived from an EMBL/GenBank/DDBJ whole genome shotgun (WGS) entry which is preliminary data.</text>
</comment>